<dbReference type="Ensembl" id="ENSMSIT00000020452.1">
    <property type="protein sequence ID" value="ENSMSIP00000016103.1"/>
    <property type="gene ID" value="ENSMSIG00000013858.1"/>
</dbReference>
<dbReference type="Proteomes" id="UP000694415">
    <property type="component" value="Unplaced"/>
</dbReference>
<sequence>MWEILGLHFRLQEVFEIIANEMARVLDILARQQTEMQDHLSKSIGLRLLTSSEKVVHGLFNLSNHCLDIDDAGEATGEMTDEMRTAAHVPHRLRMWAGLRV</sequence>
<accession>A0A8C6H4E5</accession>
<dbReference type="AlphaFoldDB" id="A0A8C6H4E5"/>
<reference evidence="1" key="1">
    <citation type="submission" date="2025-08" db="UniProtKB">
        <authorList>
            <consortium name="Ensembl"/>
        </authorList>
    </citation>
    <scope>IDENTIFICATION</scope>
</reference>
<organism evidence="1 2">
    <name type="scientific">Mus spicilegus</name>
    <name type="common">Mound-building mouse</name>
    <dbReference type="NCBI Taxonomy" id="10103"/>
    <lineage>
        <taxon>Eukaryota</taxon>
        <taxon>Metazoa</taxon>
        <taxon>Chordata</taxon>
        <taxon>Craniata</taxon>
        <taxon>Vertebrata</taxon>
        <taxon>Euteleostomi</taxon>
        <taxon>Mammalia</taxon>
        <taxon>Eutheria</taxon>
        <taxon>Euarchontoglires</taxon>
        <taxon>Glires</taxon>
        <taxon>Rodentia</taxon>
        <taxon>Myomorpha</taxon>
        <taxon>Muroidea</taxon>
        <taxon>Muridae</taxon>
        <taxon>Murinae</taxon>
        <taxon>Mus</taxon>
        <taxon>Mus</taxon>
    </lineage>
</organism>
<evidence type="ECO:0000313" key="2">
    <source>
        <dbReference type="Proteomes" id="UP000694415"/>
    </source>
</evidence>
<name>A0A8C6H4E5_MUSSI</name>
<proteinExistence type="predicted"/>
<keyword evidence="2" id="KW-1185">Reference proteome</keyword>
<protein>
    <submittedName>
        <fullName evidence="1">Uncharacterized protein</fullName>
    </submittedName>
</protein>
<evidence type="ECO:0000313" key="1">
    <source>
        <dbReference type="Ensembl" id="ENSMSIP00000016103.1"/>
    </source>
</evidence>
<dbReference type="GeneTree" id="ENSGT01140000284747"/>
<reference evidence="1" key="2">
    <citation type="submission" date="2025-09" db="UniProtKB">
        <authorList>
            <consortium name="Ensembl"/>
        </authorList>
    </citation>
    <scope>IDENTIFICATION</scope>
</reference>